<dbReference type="Gene3D" id="1.10.1660.10">
    <property type="match status" value="1"/>
</dbReference>
<dbReference type="Pfam" id="PF12728">
    <property type="entry name" value="HTH_17"/>
    <property type="match status" value="1"/>
</dbReference>
<keyword evidence="3" id="KW-1185">Reference proteome</keyword>
<evidence type="ECO:0000313" key="2">
    <source>
        <dbReference type="EMBL" id="THF52962.1"/>
    </source>
</evidence>
<reference evidence="2 3" key="1">
    <citation type="submission" date="2019-04" db="EMBL/GenBank/DDBJ databases">
        <title>Flavobacterium sp. nov. isolated from construction timber.</title>
        <authorList>
            <person name="Lin S.-Y."/>
            <person name="Chang C.-T."/>
            <person name="Young C.-C."/>
        </authorList>
    </citation>
    <scope>NUCLEOTIDE SEQUENCE [LARGE SCALE GENOMIC DNA]</scope>
    <source>
        <strain evidence="2 3">CC-CTC003</strain>
    </source>
</reference>
<proteinExistence type="predicted"/>
<evidence type="ECO:0000313" key="3">
    <source>
        <dbReference type="Proteomes" id="UP000307507"/>
    </source>
</evidence>
<dbReference type="OrthoDB" id="961769at2"/>
<protein>
    <submittedName>
        <fullName evidence="2">Helix-turn-helix domain-containing protein</fullName>
    </submittedName>
</protein>
<dbReference type="Proteomes" id="UP000307507">
    <property type="component" value="Unassembled WGS sequence"/>
</dbReference>
<dbReference type="SUPFAM" id="SSF46955">
    <property type="entry name" value="Putative DNA-binding domain"/>
    <property type="match status" value="1"/>
</dbReference>
<dbReference type="InterPro" id="IPR009061">
    <property type="entry name" value="DNA-bd_dom_put_sf"/>
</dbReference>
<comment type="caution">
    <text evidence="2">The sequence shown here is derived from an EMBL/GenBank/DDBJ whole genome shotgun (WGS) entry which is preliminary data.</text>
</comment>
<accession>A0A4S4A3H3</accession>
<dbReference type="RefSeq" id="WP_136401487.1">
    <property type="nucleotide sequence ID" value="NZ_SSNZ01000001.1"/>
</dbReference>
<sequence length="98" mass="11507">MELTVLDVQVVNTLIRELKEVGELVREITEPYRALQQKSKWLDQQEVCQLLGISKRTVQTYRAKGLLKNTRINRKNFFRMADIERLMQSDTASKKGRL</sequence>
<dbReference type="AlphaFoldDB" id="A0A4S4A3H3"/>
<dbReference type="InterPro" id="IPR041657">
    <property type="entry name" value="HTH_17"/>
</dbReference>
<dbReference type="PANTHER" id="PTHR34585">
    <property type="match status" value="1"/>
</dbReference>
<gene>
    <name evidence="2" type="ORF">E6C50_01780</name>
</gene>
<dbReference type="EMBL" id="SSNZ01000001">
    <property type="protein sequence ID" value="THF52962.1"/>
    <property type="molecule type" value="Genomic_DNA"/>
</dbReference>
<feature type="domain" description="Helix-turn-helix" evidence="1">
    <location>
        <begin position="41"/>
        <end position="89"/>
    </location>
</feature>
<organism evidence="2 3">
    <name type="scientific">Flavobacterium supellecticarium</name>
    <dbReference type="NCBI Taxonomy" id="2565924"/>
    <lineage>
        <taxon>Bacteria</taxon>
        <taxon>Pseudomonadati</taxon>
        <taxon>Bacteroidota</taxon>
        <taxon>Flavobacteriia</taxon>
        <taxon>Flavobacteriales</taxon>
        <taxon>Flavobacteriaceae</taxon>
        <taxon>Flavobacterium</taxon>
    </lineage>
</organism>
<evidence type="ECO:0000259" key="1">
    <source>
        <dbReference type="Pfam" id="PF12728"/>
    </source>
</evidence>
<dbReference type="PANTHER" id="PTHR34585:SF22">
    <property type="entry name" value="HELIX-TURN-HELIX DOMAIN-CONTAINING PROTEIN"/>
    <property type="match status" value="1"/>
</dbReference>
<name>A0A4S4A3H3_9FLAO</name>